<gene>
    <name evidence="3" type="ORF">PQO03_07535</name>
</gene>
<keyword evidence="1" id="KW-0812">Transmembrane</keyword>
<feature type="domain" description="DUF1559" evidence="2">
    <location>
        <begin position="29"/>
        <end position="59"/>
    </location>
</feature>
<evidence type="ECO:0000256" key="1">
    <source>
        <dbReference type="SAM" id="Phobius"/>
    </source>
</evidence>
<evidence type="ECO:0000313" key="4">
    <source>
        <dbReference type="Proteomes" id="UP001214250"/>
    </source>
</evidence>
<proteinExistence type="predicted"/>
<evidence type="ECO:0000259" key="2">
    <source>
        <dbReference type="Pfam" id="PF07596"/>
    </source>
</evidence>
<dbReference type="PANTHER" id="PTHR30093">
    <property type="entry name" value="GENERAL SECRETION PATHWAY PROTEIN G"/>
    <property type="match status" value="1"/>
</dbReference>
<evidence type="ECO:0000313" key="3">
    <source>
        <dbReference type="EMBL" id="WDE95570.1"/>
    </source>
</evidence>
<dbReference type="Gene3D" id="3.30.700.10">
    <property type="entry name" value="Glycoprotein, Type 4 Pilin"/>
    <property type="match status" value="1"/>
</dbReference>
<keyword evidence="1" id="KW-0472">Membrane</keyword>
<organism evidence="3 4">
    <name type="scientific">Lentisphaera profundi</name>
    <dbReference type="NCBI Taxonomy" id="1658616"/>
    <lineage>
        <taxon>Bacteria</taxon>
        <taxon>Pseudomonadati</taxon>
        <taxon>Lentisphaerota</taxon>
        <taxon>Lentisphaeria</taxon>
        <taxon>Lentisphaerales</taxon>
        <taxon>Lentisphaeraceae</taxon>
        <taxon>Lentisphaera</taxon>
    </lineage>
</organism>
<dbReference type="Pfam" id="PF07596">
    <property type="entry name" value="SBP_bac_10"/>
    <property type="match status" value="1"/>
</dbReference>
<protein>
    <submittedName>
        <fullName evidence="3">DUF1559 domain-containing protein</fullName>
    </submittedName>
</protein>
<accession>A0ABY7VN92</accession>
<dbReference type="PANTHER" id="PTHR30093:SF2">
    <property type="entry name" value="TYPE II SECRETION SYSTEM PROTEIN H"/>
    <property type="match status" value="1"/>
</dbReference>
<dbReference type="RefSeq" id="WP_274149234.1">
    <property type="nucleotide sequence ID" value="NZ_CP117811.1"/>
</dbReference>
<sequence length="169" mass="18744">MKKFTFTDLMIIIGILAILTVLIIPSIGTARDKARQKQCTGNLKQIGLAMHMYFNSKKETLMPLITGDINSSVDSNNAYNLWSLSRNSLNCYAKHQKKVNTTPKKENSYFFCNASPSGMKSNVEFILIESSNIPIAGDKTLHSTGDKANILFGDGHIEPSRFNAKTIKP</sequence>
<dbReference type="SUPFAM" id="SSF54523">
    <property type="entry name" value="Pili subunits"/>
    <property type="match status" value="1"/>
</dbReference>
<dbReference type="Proteomes" id="UP001214250">
    <property type="component" value="Chromosome 1"/>
</dbReference>
<keyword evidence="1" id="KW-1133">Transmembrane helix</keyword>
<dbReference type="InterPro" id="IPR045584">
    <property type="entry name" value="Pilin-like"/>
</dbReference>
<keyword evidence="4" id="KW-1185">Reference proteome</keyword>
<dbReference type="EMBL" id="CP117811">
    <property type="protein sequence ID" value="WDE95570.1"/>
    <property type="molecule type" value="Genomic_DNA"/>
</dbReference>
<reference evidence="3 4" key="1">
    <citation type="submission" date="2023-02" db="EMBL/GenBank/DDBJ databases">
        <title>Genome sequence of Lentisphaera profundi SAORIC-696.</title>
        <authorList>
            <person name="Kim e."/>
            <person name="Cho J.-C."/>
            <person name="Choi A."/>
            <person name="Kang I."/>
        </authorList>
    </citation>
    <scope>NUCLEOTIDE SEQUENCE [LARGE SCALE GENOMIC DNA]</scope>
    <source>
        <strain evidence="3 4">SAORIC-696</strain>
    </source>
</reference>
<feature type="transmembrane region" description="Helical" evidence="1">
    <location>
        <begin position="6"/>
        <end position="27"/>
    </location>
</feature>
<dbReference type="InterPro" id="IPR011453">
    <property type="entry name" value="DUF1559"/>
</dbReference>
<name>A0ABY7VN92_9BACT</name>